<dbReference type="AlphaFoldDB" id="A0A424YAM5"/>
<organism evidence="1 2">
    <name type="scientific">Candidatus Syntrophonatronum acetioxidans</name>
    <dbReference type="NCBI Taxonomy" id="1795816"/>
    <lineage>
        <taxon>Bacteria</taxon>
        <taxon>Bacillati</taxon>
        <taxon>Bacillota</taxon>
        <taxon>Clostridia</taxon>
        <taxon>Eubacteriales</taxon>
        <taxon>Syntrophomonadaceae</taxon>
        <taxon>Candidatus Syntrophonatronum</taxon>
    </lineage>
</organism>
<evidence type="ECO:0000313" key="2">
    <source>
        <dbReference type="Proteomes" id="UP000285138"/>
    </source>
</evidence>
<gene>
    <name evidence="1" type="ORF">D5R97_09100</name>
</gene>
<dbReference type="Proteomes" id="UP000285138">
    <property type="component" value="Unassembled WGS sequence"/>
</dbReference>
<accession>A0A424YAM5</accession>
<sequence length="169" mass="19763">MAKTGESIVKNYLEGKGLRVLKIPERDIKTPDFEVFHEEELLFYLEEKTLEPKPFKGKGIDPLYNSIAKHLYEATRQFKGINPDKNVFNVLSFTNKDPARSVNDLFITLTGFVVTPKGKMRWIPNMKRLEKDLFLIDLYLWFDQDHLTGYIWEEVDSHQEEKIGKILGL</sequence>
<proteinExistence type="predicted"/>
<reference evidence="1 2" key="1">
    <citation type="submission" date="2018-08" db="EMBL/GenBank/DDBJ databases">
        <title>The metabolism and importance of syntrophic acetate oxidation coupled to methane or sulfide production in haloalkaline environments.</title>
        <authorList>
            <person name="Timmers P.H.A."/>
            <person name="Vavourakis C.D."/>
            <person name="Sorokin D.Y."/>
            <person name="Sinninghe Damste J.S."/>
            <person name="Muyzer G."/>
            <person name="Stams A.J.M."/>
            <person name="Plugge C.M."/>
        </authorList>
    </citation>
    <scope>NUCLEOTIDE SEQUENCE [LARGE SCALE GENOMIC DNA]</scope>
    <source>
        <strain evidence="1">MSAO_Bac1</strain>
    </source>
</reference>
<protein>
    <submittedName>
        <fullName evidence="1">Uncharacterized protein</fullName>
    </submittedName>
</protein>
<dbReference type="EMBL" id="QZAA01000244">
    <property type="protein sequence ID" value="RQD73624.1"/>
    <property type="molecule type" value="Genomic_DNA"/>
</dbReference>
<comment type="caution">
    <text evidence="1">The sequence shown here is derived from an EMBL/GenBank/DDBJ whole genome shotgun (WGS) entry which is preliminary data.</text>
</comment>
<name>A0A424YAM5_9FIRM</name>
<evidence type="ECO:0000313" key="1">
    <source>
        <dbReference type="EMBL" id="RQD73624.1"/>
    </source>
</evidence>